<gene>
    <name evidence="1" type="ORF">SAMN05421509_10784</name>
</gene>
<dbReference type="Proteomes" id="UP000219023">
    <property type="component" value="Unassembled WGS sequence"/>
</dbReference>
<name>A0A285VSB8_9GAMM</name>
<dbReference type="AlphaFoldDB" id="A0A285VSB8"/>
<protein>
    <submittedName>
        <fullName evidence="1">Uncharacterized protein</fullName>
    </submittedName>
</protein>
<evidence type="ECO:0000313" key="2">
    <source>
        <dbReference type="Proteomes" id="UP000219023"/>
    </source>
</evidence>
<organism evidence="1 2">
    <name type="scientific">Chromohalobacter canadensis</name>
    <dbReference type="NCBI Taxonomy" id="141389"/>
    <lineage>
        <taxon>Bacteria</taxon>
        <taxon>Pseudomonadati</taxon>
        <taxon>Pseudomonadota</taxon>
        <taxon>Gammaproteobacteria</taxon>
        <taxon>Oceanospirillales</taxon>
        <taxon>Halomonadaceae</taxon>
        <taxon>Chromohalobacter</taxon>
    </lineage>
</organism>
<dbReference type="EMBL" id="OBQJ01000007">
    <property type="protein sequence ID" value="SOC56488.1"/>
    <property type="molecule type" value="Genomic_DNA"/>
</dbReference>
<proteinExistence type="predicted"/>
<evidence type="ECO:0000313" key="1">
    <source>
        <dbReference type="EMBL" id="SOC56488.1"/>
    </source>
</evidence>
<reference evidence="1 2" key="1">
    <citation type="submission" date="2017-08" db="EMBL/GenBank/DDBJ databases">
        <authorList>
            <person name="de Groot N.N."/>
        </authorList>
    </citation>
    <scope>NUCLEOTIDE SEQUENCE [LARGE SCALE GENOMIC DNA]</scope>
    <source>
        <strain evidence="1 2">USBA 855</strain>
    </source>
</reference>
<accession>A0A285VSB8</accession>
<sequence length="83" mass="9264">MSDDLTIAKQLTGEFVYEASRLSVALRALSEAHACESEEINQGVRDGLMEAACLLGEHMENFATDRHASLERIEAERNREAKQ</sequence>
<dbReference type="RefSeq" id="WP_097023423.1">
    <property type="nucleotide sequence ID" value="NZ_JAJQJH010000004.1"/>
</dbReference>